<dbReference type="AlphaFoldDB" id="A0A3A3GRC7"/>
<evidence type="ECO:0000313" key="2">
    <source>
        <dbReference type="EMBL" id="RJG16961.1"/>
    </source>
</evidence>
<feature type="region of interest" description="Disordered" evidence="1">
    <location>
        <begin position="46"/>
        <end position="81"/>
    </location>
</feature>
<reference evidence="2 3" key="1">
    <citation type="submission" date="2018-09" db="EMBL/GenBank/DDBJ databases">
        <title>Paenibacillus SK2017-BO5.</title>
        <authorList>
            <person name="Piskunova J.V."/>
            <person name="Dubiley S.A."/>
            <person name="Severinov K.V."/>
        </authorList>
    </citation>
    <scope>NUCLEOTIDE SEQUENCE [LARGE SCALE GENOMIC DNA]</scope>
    <source>
        <strain evidence="2 3">BO5</strain>
    </source>
</reference>
<organism evidence="2 3">
    <name type="scientific">Paenibacillus thiaminolyticus</name>
    <name type="common">Bacillus thiaminolyticus</name>
    <dbReference type="NCBI Taxonomy" id="49283"/>
    <lineage>
        <taxon>Bacteria</taxon>
        <taxon>Bacillati</taxon>
        <taxon>Bacillota</taxon>
        <taxon>Bacilli</taxon>
        <taxon>Bacillales</taxon>
        <taxon>Paenibacillaceae</taxon>
        <taxon>Paenibacillus</taxon>
    </lineage>
</organism>
<dbReference type="OrthoDB" id="9870274at2"/>
<evidence type="ECO:0000313" key="3">
    <source>
        <dbReference type="Proteomes" id="UP000266177"/>
    </source>
</evidence>
<comment type="caution">
    <text evidence="2">The sequence shown here is derived from an EMBL/GenBank/DDBJ whole genome shotgun (WGS) entry which is preliminary data.</text>
</comment>
<proteinExistence type="predicted"/>
<dbReference type="Proteomes" id="UP000266177">
    <property type="component" value="Unassembled WGS sequence"/>
</dbReference>
<gene>
    <name evidence="2" type="ORF">DQX05_28500</name>
</gene>
<accession>A0A3A3GRC7</accession>
<dbReference type="RefSeq" id="WP_119796642.1">
    <property type="nucleotide sequence ID" value="NZ_QYZD01000055.1"/>
</dbReference>
<evidence type="ECO:0000256" key="1">
    <source>
        <dbReference type="SAM" id="MobiDB-lite"/>
    </source>
</evidence>
<feature type="compositionally biased region" description="Basic and acidic residues" evidence="1">
    <location>
        <begin position="53"/>
        <end position="69"/>
    </location>
</feature>
<sequence length="81" mass="9579">MLWDVRINVHRYDPYHSWYAHPYARPANRNGRSSAKPSFYDILHEKRKRAGHRERQADRQAKPGKEHAIVARPVRLQPPLG</sequence>
<name>A0A3A3GRC7_PANTH</name>
<dbReference type="EMBL" id="QYZD01000055">
    <property type="protein sequence ID" value="RJG16961.1"/>
    <property type="molecule type" value="Genomic_DNA"/>
</dbReference>
<protein>
    <submittedName>
        <fullName evidence="2">Uncharacterized protein</fullName>
    </submittedName>
</protein>